<dbReference type="Proteomes" id="UP001139344">
    <property type="component" value="Unassembled WGS sequence"/>
</dbReference>
<proteinExistence type="predicted"/>
<sequence>MFRSRPKDDYILETNWEELYVLTRHWVSNLEFYKDDLKFFRHLIDKYFIWINEKEHQVKAESIRNGVIKLTRQSNDLIKETLKHLGHIKDIMEDPFTHDSQRFREEHQGLEDKISEFIKSCRTQRRELFSITEHIVENDRLGEIIT</sequence>
<name>A0A9X2A5S2_9FLAO</name>
<accession>A0A9X2A5S2</accession>
<dbReference type="RefSeq" id="WP_240098141.1">
    <property type="nucleotide sequence ID" value="NZ_JAJSON010000019.1"/>
</dbReference>
<protein>
    <submittedName>
        <fullName evidence="1">Uncharacterized protein</fullName>
    </submittedName>
</protein>
<comment type="caution">
    <text evidence="1">The sequence shown here is derived from an EMBL/GenBank/DDBJ whole genome shotgun (WGS) entry which is preliminary data.</text>
</comment>
<organism evidence="1 2">
    <name type="scientific">Christiangramia crocea</name>
    <dbReference type="NCBI Taxonomy" id="2904124"/>
    <lineage>
        <taxon>Bacteria</taxon>
        <taxon>Pseudomonadati</taxon>
        <taxon>Bacteroidota</taxon>
        <taxon>Flavobacteriia</taxon>
        <taxon>Flavobacteriales</taxon>
        <taxon>Flavobacteriaceae</taxon>
        <taxon>Christiangramia</taxon>
    </lineage>
</organism>
<evidence type="ECO:0000313" key="2">
    <source>
        <dbReference type="Proteomes" id="UP001139344"/>
    </source>
</evidence>
<reference evidence="1" key="1">
    <citation type="submission" date="2021-12" db="EMBL/GenBank/DDBJ databases">
        <title>Description of Gramella crocea sp. nov., a new bacterium isolated from activated sludge.</title>
        <authorList>
            <person name="Zhang X."/>
        </authorList>
    </citation>
    <scope>NUCLEOTIDE SEQUENCE</scope>
    <source>
        <strain evidence="1">YB25</strain>
    </source>
</reference>
<dbReference type="EMBL" id="JAJSON010000019">
    <property type="protein sequence ID" value="MCG9971669.1"/>
    <property type="molecule type" value="Genomic_DNA"/>
</dbReference>
<evidence type="ECO:0000313" key="1">
    <source>
        <dbReference type="EMBL" id="MCG9971669.1"/>
    </source>
</evidence>
<keyword evidence="2" id="KW-1185">Reference proteome</keyword>
<gene>
    <name evidence="1" type="ORF">LU635_08480</name>
</gene>
<dbReference type="SUPFAM" id="SSF46966">
    <property type="entry name" value="Spectrin repeat"/>
    <property type="match status" value="1"/>
</dbReference>
<dbReference type="AlphaFoldDB" id="A0A9X2A5S2"/>